<name>A0A9Q1G451_SYNKA</name>
<keyword evidence="3" id="KW-1185">Reference proteome</keyword>
<feature type="region of interest" description="Disordered" evidence="1">
    <location>
        <begin position="125"/>
        <end position="180"/>
    </location>
</feature>
<reference evidence="2" key="1">
    <citation type="journal article" date="2023" name="Science">
        <title>Genome structures resolve the early diversification of teleost fishes.</title>
        <authorList>
            <person name="Parey E."/>
            <person name="Louis A."/>
            <person name="Montfort J."/>
            <person name="Bouchez O."/>
            <person name="Roques C."/>
            <person name="Iampietro C."/>
            <person name="Lluch J."/>
            <person name="Castinel A."/>
            <person name="Donnadieu C."/>
            <person name="Desvignes T."/>
            <person name="Floi Bucao C."/>
            <person name="Jouanno E."/>
            <person name="Wen M."/>
            <person name="Mejri S."/>
            <person name="Dirks R."/>
            <person name="Jansen H."/>
            <person name="Henkel C."/>
            <person name="Chen W.J."/>
            <person name="Zahm M."/>
            <person name="Cabau C."/>
            <person name="Klopp C."/>
            <person name="Thompson A.W."/>
            <person name="Robinson-Rechavi M."/>
            <person name="Braasch I."/>
            <person name="Lecointre G."/>
            <person name="Bobe J."/>
            <person name="Postlethwait J.H."/>
            <person name="Berthelot C."/>
            <person name="Roest Crollius H."/>
            <person name="Guiguen Y."/>
        </authorList>
    </citation>
    <scope>NUCLEOTIDE SEQUENCE</scope>
    <source>
        <strain evidence="2">WJC10195</strain>
    </source>
</reference>
<sequence length="180" mass="19442">MEYQCPRKKCYNPKNRVNGLRWKVMARRLVALRTARNNTKQKKGHGDVFCGGPRDFLTSDGAAGENAKVPEPLSAKRDGKPLRRFAALKRVAATGTSSRGASCFHMIPLHVEVFSEARSQLAGSVMPEAAKRARQGSGERDANAASAGGGRASSHTLTQRSLSEPGPSCPDKTVPVELRE</sequence>
<comment type="caution">
    <text evidence="2">The sequence shown here is derived from an EMBL/GenBank/DDBJ whole genome shotgun (WGS) entry which is preliminary data.</text>
</comment>
<proteinExistence type="predicted"/>
<evidence type="ECO:0000313" key="2">
    <source>
        <dbReference type="EMBL" id="KAJ8375139.1"/>
    </source>
</evidence>
<dbReference type="Proteomes" id="UP001152622">
    <property type="component" value="Chromosome 2"/>
</dbReference>
<dbReference type="AlphaFoldDB" id="A0A9Q1G451"/>
<evidence type="ECO:0000313" key="3">
    <source>
        <dbReference type="Proteomes" id="UP001152622"/>
    </source>
</evidence>
<organism evidence="2 3">
    <name type="scientific">Synaphobranchus kaupii</name>
    <name type="common">Kaup's arrowtooth eel</name>
    <dbReference type="NCBI Taxonomy" id="118154"/>
    <lineage>
        <taxon>Eukaryota</taxon>
        <taxon>Metazoa</taxon>
        <taxon>Chordata</taxon>
        <taxon>Craniata</taxon>
        <taxon>Vertebrata</taxon>
        <taxon>Euteleostomi</taxon>
        <taxon>Actinopterygii</taxon>
        <taxon>Neopterygii</taxon>
        <taxon>Teleostei</taxon>
        <taxon>Anguilliformes</taxon>
        <taxon>Synaphobranchidae</taxon>
        <taxon>Synaphobranchus</taxon>
    </lineage>
</organism>
<dbReference type="EMBL" id="JAINUF010000002">
    <property type="protein sequence ID" value="KAJ8375139.1"/>
    <property type="molecule type" value="Genomic_DNA"/>
</dbReference>
<protein>
    <submittedName>
        <fullName evidence="2">Uncharacterized protein</fullName>
    </submittedName>
</protein>
<gene>
    <name evidence="2" type="ORF">SKAU_G00057190</name>
</gene>
<evidence type="ECO:0000256" key="1">
    <source>
        <dbReference type="SAM" id="MobiDB-lite"/>
    </source>
</evidence>
<accession>A0A9Q1G451</accession>